<reference evidence="7" key="1">
    <citation type="submission" date="2018-07" db="EMBL/GenBank/DDBJ databases">
        <authorList>
            <person name="Liu B.-T."/>
            <person name="Du Z."/>
        </authorList>
    </citation>
    <scope>NUCLEOTIDE SEQUENCE [LARGE SCALE GENOMIC DNA]</scope>
    <source>
        <strain evidence="7">XYN52</strain>
    </source>
</reference>
<dbReference type="CDD" id="cd00635">
    <property type="entry name" value="PLPDE_III_YBL036c_like"/>
    <property type="match status" value="1"/>
</dbReference>
<name>A0A369W3E7_9HYPH</name>
<dbReference type="OrthoDB" id="9804072at2"/>
<protein>
    <recommendedName>
        <fullName evidence="2">Pyridoxal phosphate homeostasis protein</fullName>
        <shortName evidence="2">PLP homeostasis protein</shortName>
    </recommendedName>
</protein>
<evidence type="ECO:0000313" key="7">
    <source>
        <dbReference type="Proteomes" id="UP000253759"/>
    </source>
</evidence>
<evidence type="ECO:0000313" key="6">
    <source>
        <dbReference type="EMBL" id="RDE08517.1"/>
    </source>
</evidence>
<dbReference type="PANTHER" id="PTHR10146:SF14">
    <property type="entry name" value="PYRIDOXAL PHOSPHATE HOMEOSTASIS PROTEIN"/>
    <property type="match status" value="1"/>
</dbReference>
<evidence type="ECO:0000259" key="5">
    <source>
        <dbReference type="Pfam" id="PF01168"/>
    </source>
</evidence>
<dbReference type="InterPro" id="IPR001608">
    <property type="entry name" value="Ala_racemase_N"/>
</dbReference>
<dbReference type="NCBIfam" id="TIGR00044">
    <property type="entry name" value="YggS family pyridoxal phosphate-dependent enzyme"/>
    <property type="match status" value="1"/>
</dbReference>
<feature type="modified residue" description="N6-(pyridoxal phosphate)lysine" evidence="2 3">
    <location>
        <position position="40"/>
    </location>
</feature>
<dbReference type="Pfam" id="PF01168">
    <property type="entry name" value="Ala_racemase_N"/>
    <property type="match status" value="1"/>
</dbReference>
<dbReference type="AlphaFoldDB" id="A0A369W3E7"/>
<dbReference type="Proteomes" id="UP000253759">
    <property type="component" value="Unassembled WGS sequence"/>
</dbReference>
<keyword evidence="7" id="KW-1185">Reference proteome</keyword>
<keyword evidence="1 2" id="KW-0663">Pyridoxal phosphate</keyword>
<dbReference type="Gene3D" id="3.20.20.10">
    <property type="entry name" value="Alanine racemase"/>
    <property type="match status" value="1"/>
</dbReference>
<dbReference type="GO" id="GO:0030170">
    <property type="term" value="F:pyridoxal phosphate binding"/>
    <property type="evidence" value="ECO:0007669"/>
    <property type="project" value="UniProtKB-UniRule"/>
</dbReference>
<evidence type="ECO:0000256" key="2">
    <source>
        <dbReference type="HAMAP-Rule" id="MF_02087"/>
    </source>
</evidence>
<organism evidence="6 7">
    <name type="scientific">Pelagibacterium lacus</name>
    <dbReference type="NCBI Taxonomy" id="2282655"/>
    <lineage>
        <taxon>Bacteria</taxon>
        <taxon>Pseudomonadati</taxon>
        <taxon>Pseudomonadota</taxon>
        <taxon>Alphaproteobacteria</taxon>
        <taxon>Hyphomicrobiales</taxon>
        <taxon>Devosiaceae</taxon>
        <taxon>Pelagibacterium</taxon>
    </lineage>
</organism>
<evidence type="ECO:0000256" key="3">
    <source>
        <dbReference type="PIRSR" id="PIRSR004848-1"/>
    </source>
</evidence>
<evidence type="ECO:0000256" key="4">
    <source>
        <dbReference type="RuleBase" id="RU004514"/>
    </source>
</evidence>
<dbReference type="SUPFAM" id="SSF51419">
    <property type="entry name" value="PLP-binding barrel"/>
    <property type="match status" value="1"/>
</dbReference>
<feature type="domain" description="Alanine racemase N-terminal" evidence="5">
    <location>
        <begin position="16"/>
        <end position="223"/>
    </location>
</feature>
<dbReference type="PIRSF" id="PIRSF004848">
    <property type="entry name" value="YBL036c_PLPDEIII"/>
    <property type="match status" value="1"/>
</dbReference>
<dbReference type="FunFam" id="3.20.20.10:FF:000018">
    <property type="entry name" value="Pyridoxal phosphate homeostasis protein"/>
    <property type="match status" value="1"/>
</dbReference>
<dbReference type="PANTHER" id="PTHR10146">
    <property type="entry name" value="PROLINE SYNTHETASE CO-TRANSCRIBED BACTERIAL HOMOLOG PROTEIN"/>
    <property type="match status" value="1"/>
</dbReference>
<comment type="function">
    <text evidence="2">Pyridoxal 5'-phosphate (PLP)-binding protein, which is involved in PLP homeostasis.</text>
</comment>
<comment type="similarity">
    <text evidence="2 4">Belongs to the pyridoxal phosphate-binding protein YggS/PROSC family.</text>
</comment>
<dbReference type="EMBL" id="QQNH01000015">
    <property type="protein sequence ID" value="RDE08517.1"/>
    <property type="molecule type" value="Genomic_DNA"/>
</dbReference>
<comment type="caution">
    <text evidence="6">The sequence shown here is derived from an EMBL/GenBank/DDBJ whole genome shotgun (WGS) entry which is preliminary data.</text>
</comment>
<proteinExistence type="inferred from homology"/>
<dbReference type="HAMAP" id="MF_02087">
    <property type="entry name" value="PLP_homeostasis"/>
    <property type="match status" value="1"/>
</dbReference>
<comment type="cofactor">
    <cofactor evidence="3">
        <name>pyridoxal 5'-phosphate</name>
        <dbReference type="ChEBI" id="CHEBI:597326"/>
    </cofactor>
</comment>
<accession>A0A369W3E7</accession>
<dbReference type="InterPro" id="IPR029066">
    <property type="entry name" value="PLP-binding_barrel"/>
</dbReference>
<gene>
    <name evidence="6" type="ORF">DVH29_10915</name>
</gene>
<evidence type="ECO:0000256" key="1">
    <source>
        <dbReference type="ARBA" id="ARBA00022898"/>
    </source>
</evidence>
<dbReference type="InterPro" id="IPR011078">
    <property type="entry name" value="PyrdxlP_homeostasis"/>
</dbReference>
<dbReference type="RefSeq" id="WP_114646213.1">
    <property type="nucleotide sequence ID" value="NZ_QQNH01000015.1"/>
</dbReference>
<sequence>MSSNIPETAAQRLADILARLAAAAGRIEGGAAPHLVAVSKTFGAEAIAPLIAAGQRRFGENRVQEAQGKWPGLRADHPDIVLHLIGPLQTNKVADAVALFDVIESVDRDRLAQKLGAEMARQDRHLPCFVQVNIGAEPQKAGIAVDETVDFVARCRDRYGLDIVGLMCIPPADAAPGPYFAQLAELARAAGVGQLSMGMSGDFETAALMGATQVRVGSALFGAR</sequence>